<sequence length="40" mass="4128">MLAQAVLSQAGDEREGELMAAPKATAPRSARTVLTSRATA</sequence>
<comment type="caution">
    <text evidence="2">The sequence shown here is derived from an EMBL/GenBank/DDBJ whole genome shotgun (WGS) entry which is preliminary data.</text>
</comment>
<dbReference type="Proteomes" id="UP000186168">
    <property type="component" value="Unassembled WGS sequence"/>
</dbReference>
<name>A0A1R1S4N4_9ACTN</name>
<keyword evidence="3" id="KW-1185">Reference proteome</keyword>
<accession>A0A1R1S4N4</accession>
<dbReference type="EMBL" id="ASQP01000552">
    <property type="protein sequence ID" value="OMI33261.1"/>
    <property type="molecule type" value="Genomic_DNA"/>
</dbReference>
<evidence type="ECO:0000256" key="1">
    <source>
        <dbReference type="SAM" id="MobiDB-lite"/>
    </source>
</evidence>
<feature type="region of interest" description="Disordered" evidence="1">
    <location>
        <begin position="1"/>
        <end position="40"/>
    </location>
</feature>
<evidence type="ECO:0000313" key="3">
    <source>
        <dbReference type="Proteomes" id="UP000186168"/>
    </source>
</evidence>
<proteinExistence type="predicted"/>
<dbReference type="AlphaFoldDB" id="A0A1R1S4N4"/>
<reference evidence="2 3" key="1">
    <citation type="submission" date="2013-05" db="EMBL/GenBank/DDBJ databases">
        <title>Genome sequence of Streptomyces sparsogenes DSM 40356.</title>
        <authorList>
            <person name="Coyne S."/>
            <person name="Seebeck F.P."/>
        </authorList>
    </citation>
    <scope>NUCLEOTIDE SEQUENCE [LARGE SCALE GENOMIC DNA]</scope>
    <source>
        <strain evidence="2 3">DSM 40356</strain>
    </source>
</reference>
<organism evidence="2 3">
    <name type="scientific">Streptomyces sparsogenes DSM 40356</name>
    <dbReference type="NCBI Taxonomy" id="1331668"/>
    <lineage>
        <taxon>Bacteria</taxon>
        <taxon>Bacillati</taxon>
        <taxon>Actinomycetota</taxon>
        <taxon>Actinomycetes</taxon>
        <taxon>Kitasatosporales</taxon>
        <taxon>Streptomycetaceae</taxon>
        <taxon>Streptomyces</taxon>
    </lineage>
</organism>
<protein>
    <submittedName>
        <fullName evidence="2">Uncharacterized protein</fullName>
    </submittedName>
</protein>
<gene>
    <name evidence="2" type="ORF">SPAR_42389</name>
</gene>
<evidence type="ECO:0000313" key="2">
    <source>
        <dbReference type="EMBL" id="OMI33261.1"/>
    </source>
</evidence>